<protein>
    <submittedName>
        <fullName evidence="5">4Fe-4S dicluster domain-containing protein</fullName>
    </submittedName>
</protein>
<name>A0A6N6N5K3_9BACT</name>
<dbReference type="SUPFAM" id="SSF54862">
    <property type="entry name" value="4Fe-4S ferredoxins"/>
    <property type="match status" value="1"/>
</dbReference>
<dbReference type="Proteomes" id="UP000438699">
    <property type="component" value="Unassembled WGS sequence"/>
</dbReference>
<evidence type="ECO:0000256" key="2">
    <source>
        <dbReference type="ARBA" id="ARBA00023004"/>
    </source>
</evidence>
<feature type="domain" description="4Fe-4S ferredoxin-type" evidence="4">
    <location>
        <begin position="235"/>
        <end position="264"/>
    </location>
</feature>
<evidence type="ECO:0000256" key="3">
    <source>
        <dbReference type="ARBA" id="ARBA00023014"/>
    </source>
</evidence>
<keyword evidence="6" id="KW-1185">Reference proteome</keyword>
<dbReference type="PROSITE" id="PS00198">
    <property type="entry name" value="4FE4S_FER_1"/>
    <property type="match status" value="1"/>
</dbReference>
<dbReference type="InterPro" id="IPR017900">
    <property type="entry name" value="4Fe4S_Fe_S_CS"/>
</dbReference>
<dbReference type="EMBL" id="WAIE01000001">
    <property type="protein sequence ID" value="KAB1443316.1"/>
    <property type="molecule type" value="Genomic_DNA"/>
</dbReference>
<evidence type="ECO:0000256" key="1">
    <source>
        <dbReference type="ARBA" id="ARBA00022723"/>
    </source>
</evidence>
<keyword evidence="2" id="KW-0408">Iron</keyword>
<dbReference type="Pfam" id="PF14697">
    <property type="entry name" value="Fer4_21"/>
    <property type="match status" value="1"/>
</dbReference>
<dbReference type="AlphaFoldDB" id="A0A6N6N5K3"/>
<dbReference type="RefSeq" id="WP_151149654.1">
    <property type="nucleotide sequence ID" value="NZ_WAIE01000001.1"/>
</dbReference>
<dbReference type="GO" id="GO:0046872">
    <property type="term" value="F:metal ion binding"/>
    <property type="evidence" value="ECO:0007669"/>
    <property type="project" value="UniProtKB-KW"/>
</dbReference>
<organism evidence="5 6">
    <name type="scientific">Pseudodesulfovibrio senegalensis</name>
    <dbReference type="NCBI Taxonomy" id="1721087"/>
    <lineage>
        <taxon>Bacteria</taxon>
        <taxon>Pseudomonadati</taxon>
        <taxon>Thermodesulfobacteriota</taxon>
        <taxon>Desulfovibrionia</taxon>
        <taxon>Desulfovibrionales</taxon>
        <taxon>Desulfovibrionaceae</taxon>
    </lineage>
</organism>
<evidence type="ECO:0000313" key="5">
    <source>
        <dbReference type="EMBL" id="KAB1443316.1"/>
    </source>
</evidence>
<gene>
    <name evidence="5" type="ORF">F8A88_03385</name>
</gene>
<feature type="domain" description="4Fe-4S ferredoxin-type" evidence="4">
    <location>
        <begin position="266"/>
        <end position="293"/>
    </location>
</feature>
<dbReference type="GO" id="GO:0051536">
    <property type="term" value="F:iron-sulfur cluster binding"/>
    <property type="evidence" value="ECO:0007669"/>
    <property type="project" value="UniProtKB-KW"/>
</dbReference>
<evidence type="ECO:0000313" key="6">
    <source>
        <dbReference type="Proteomes" id="UP000438699"/>
    </source>
</evidence>
<dbReference type="PROSITE" id="PS51379">
    <property type="entry name" value="4FE4S_FER_2"/>
    <property type="match status" value="2"/>
</dbReference>
<dbReference type="OrthoDB" id="5422346at2"/>
<accession>A0A6N6N5K3</accession>
<evidence type="ECO:0000259" key="4">
    <source>
        <dbReference type="PROSITE" id="PS51379"/>
    </source>
</evidence>
<dbReference type="InterPro" id="IPR017896">
    <property type="entry name" value="4Fe4S_Fe-S-bd"/>
</dbReference>
<dbReference type="Gene3D" id="3.30.70.20">
    <property type="match status" value="1"/>
</dbReference>
<comment type="caution">
    <text evidence="5">The sequence shown here is derived from an EMBL/GenBank/DDBJ whole genome shotgun (WGS) entry which is preliminary data.</text>
</comment>
<sequence length="306" mass="34229">MPLIKQSTKDFWRKGRESGLGFWQILHGYVYGRWAYHYIGMAHDKHKWLQILVAPILLLYNRHAPFRPGKKGYDVPLDKRLTFADTYHGKAVPLEEAIKLVHLDRPVDTELPEQVVPYSRARRLVLESKARIVVMDCPCRTTAKNPCLPLDVCLIIGDPMASFVLEHHPDKSREIDANEAESILKACNARGNVTHAFFKDVIMGRFYALCNCCSCCCGAMKAQRAGCTMLCSSGYLAAVDEETCVGCGQCVQYCQFKAITIRERTAVIRENRCMGCGVCVSKCPKDALSLNLAPEKGAPLKVDELA</sequence>
<keyword evidence="3" id="KW-0411">Iron-sulfur</keyword>
<reference evidence="5 6" key="1">
    <citation type="journal article" date="2017" name="Int. J. Syst. Evol. Microbiol.">
        <title>Desulfovibrio senegalensis sp. nov., a mesophilic sulfate reducer isolated from marine sediment.</title>
        <authorList>
            <person name="Thioye A."/>
            <person name="Gam Z.B.A."/>
            <person name="Mbengue M."/>
            <person name="Cayol J.L."/>
            <person name="Joseph-Bartoli M."/>
            <person name="Toure-Kane C."/>
            <person name="Labat M."/>
        </authorList>
    </citation>
    <scope>NUCLEOTIDE SEQUENCE [LARGE SCALE GENOMIC DNA]</scope>
    <source>
        <strain evidence="5 6">DSM 101509</strain>
    </source>
</reference>
<proteinExistence type="predicted"/>
<keyword evidence="1" id="KW-0479">Metal-binding</keyword>